<protein>
    <submittedName>
        <fullName evidence="5">dTDP-glucose 4,6-dehydratase</fullName>
        <ecNumber evidence="5">4.2.1.46</ecNumber>
    </submittedName>
</protein>
<accession>A0A3B1CNG5</accession>
<dbReference type="NCBIfam" id="TIGR01181">
    <property type="entry name" value="dTDP_gluc_dehyt"/>
    <property type="match status" value="1"/>
</dbReference>
<keyword evidence="2" id="KW-0520">NAD</keyword>
<evidence type="ECO:0000256" key="2">
    <source>
        <dbReference type="ARBA" id="ARBA00023027"/>
    </source>
</evidence>
<evidence type="ECO:0000259" key="4">
    <source>
        <dbReference type="Pfam" id="PF16363"/>
    </source>
</evidence>
<dbReference type="InterPro" id="IPR005888">
    <property type="entry name" value="dTDP_Gluc_deHydtase"/>
</dbReference>
<dbReference type="GO" id="GO:0008460">
    <property type="term" value="F:dTDP-glucose 4,6-dehydratase activity"/>
    <property type="evidence" value="ECO:0007669"/>
    <property type="project" value="UniProtKB-EC"/>
</dbReference>
<comment type="cofactor">
    <cofactor evidence="1">
        <name>NAD(+)</name>
        <dbReference type="ChEBI" id="CHEBI:57540"/>
    </cofactor>
</comment>
<dbReference type="Pfam" id="PF16363">
    <property type="entry name" value="GDP_Man_Dehyd"/>
    <property type="match status" value="1"/>
</dbReference>
<dbReference type="Gene3D" id="3.40.50.720">
    <property type="entry name" value="NAD(P)-binding Rossmann-like Domain"/>
    <property type="match status" value="1"/>
</dbReference>
<dbReference type="AlphaFoldDB" id="A0A3B1CNG5"/>
<dbReference type="InterPro" id="IPR016040">
    <property type="entry name" value="NAD(P)-bd_dom"/>
</dbReference>
<dbReference type="SUPFAM" id="SSF51735">
    <property type="entry name" value="NAD(P)-binding Rossmann-fold domains"/>
    <property type="match status" value="1"/>
</dbReference>
<dbReference type="Gene3D" id="3.90.25.10">
    <property type="entry name" value="UDP-galactose 4-epimerase, domain 1"/>
    <property type="match status" value="1"/>
</dbReference>
<organism evidence="5">
    <name type="scientific">hydrothermal vent metagenome</name>
    <dbReference type="NCBI Taxonomy" id="652676"/>
    <lineage>
        <taxon>unclassified sequences</taxon>
        <taxon>metagenomes</taxon>
        <taxon>ecological metagenomes</taxon>
    </lineage>
</organism>
<sequence>MRILVTGAAGFIGGHYVLSRLENYPGDTIVSLDKLTYAGNLENLASVIDDPRHRFVKGDIADSRLVDELFGAQSKRFDAVINFAAESHVDRSIDNPDVFLKTNIFGTFTLLQTVRRHGAGMFIQVSTDEVYGSLGLNDPSFTETTPADPSSPYSASKASADFLALSYYRTYQIPVIVTRCSNNYGPRQFPEKLIPLFINNLLEDKQVPIYGAGENMRDWIHVKDHCAAINLILEKGKSGEVYNVGGQCEKKNIEIADCLIEMMGKDKSLKKFVTDRPGHDFRYSIDISKIEGELGWRPTIKFENGLKETVEWYKNNPAWLTKITSGAYRDYYDNMYKNR</sequence>
<feature type="domain" description="NAD(P)-binding" evidence="4">
    <location>
        <begin position="4"/>
        <end position="309"/>
    </location>
</feature>
<dbReference type="FunFam" id="3.40.50.720:FF:000304">
    <property type="entry name" value="UDP-glucose 4,6-dehydratase"/>
    <property type="match status" value="1"/>
</dbReference>
<dbReference type="PANTHER" id="PTHR43000">
    <property type="entry name" value="DTDP-D-GLUCOSE 4,6-DEHYDRATASE-RELATED"/>
    <property type="match status" value="1"/>
</dbReference>
<dbReference type="EC" id="4.2.1.46" evidence="5"/>
<dbReference type="InterPro" id="IPR036291">
    <property type="entry name" value="NAD(P)-bd_dom_sf"/>
</dbReference>
<evidence type="ECO:0000256" key="3">
    <source>
        <dbReference type="ARBA" id="ARBA00023239"/>
    </source>
</evidence>
<dbReference type="CDD" id="cd05246">
    <property type="entry name" value="dTDP_GD_SDR_e"/>
    <property type="match status" value="1"/>
</dbReference>
<reference evidence="5" key="1">
    <citation type="submission" date="2018-06" db="EMBL/GenBank/DDBJ databases">
        <authorList>
            <person name="Zhirakovskaya E."/>
        </authorList>
    </citation>
    <scope>NUCLEOTIDE SEQUENCE</scope>
</reference>
<evidence type="ECO:0000256" key="1">
    <source>
        <dbReference type="ARBA" id="ARBA00001911"/>
    </source>
</evidence>
<name>A0A3B1CNG5_9ZZZZ</name>
<evidence type="ECO:0000313" key="5">
    <source>
        <dbReference type="EMBL" id="VAX25544.1"/>
    </source>
</evidence>
<gene>
    <name evidence="5" type="ORF">MNBD_NITROSPINAE04-1669</name>
</gene>
<dbReference type="GO" id="GO:0009225">
    <property type="term" value="P:nucleotide-sugar metabolic process"/>
    <property type="evidence" value="ECO:0007669"/>
    <property type="project" value="InterPro"/>
</dbReference>
<keyword evidence="3 5" id="KW-0456">Lyase</keyword>
<proteinExistence type="predicted"/>
<dbReference type="EMBL" id="UOGA01000302">
    <property type="protein sequence ID" value="VAX25544.1"/>
    <property type="molecule type" value="Genomic_DNA"/>
</dbReference>